<comment type="caution">
    <text evidence="7">The sequence shown here is derived from an EMBL/GenBank/DDBJ whole genome shotgun (WGS) entry which is preliminary data.</text>
</comment>
<evidence type="ECO:0000256" key="3">
    <source>
        <dbReference type="ARBA" id="ARBA00022692"/>
    </source>
</evidence>
<evidence type="ECO:0000256" key="1">
    <source>
        <dbReference type="ARBA" id="ARBA00004308"/>
    </source>
</evidence>
<name>A0ABY1NDV3_9BACT</name>
<dbReference type="InterPro" id="IPR007383">
    <property type="entry name" value="DUF445"/>
</dbReference>
<gene>
    <name evidence="7" type="ORF">SAMN06265339_0462</name>
</gene>
<sequence length="390" mass="44957">MIEYLLPPIAGGIIGYFTNYVAIKMLFRPVKPYYLFGRKLPLTPGLIPSKREKLAEAIAKVVKENLITEEVVKKRLNEEKIYLSLKELIERFIDRFSENSEEYFQEFLAHIDNKPFKEFGNFPQIEESLKTFMDSIFRSLEGKTLNELIPSSLKRDLESFIDKKSEEIASYIVQLVKDKEFESIVYSFIDSALERLLAHVPFLPQNFKSSVAEKLGDAIVKNLRSLADDPALQSKISKLVWKKFQSVLNTKIDTNSRAFTEFRSFLNSLLDKYLNVLSEKTINDLPVLKEKILPHLYTLTVRFIQSEKETISSMAAEKLLKIIEEELPVILESIDIESMVKERVNALPVEEVEGLILKLINEELNYITLLGGVLGFIIGLFQSFVFYFLQ</sequence>
<evidence type="ECO:0000313" key="7">
    <source>
        <dbReference type="EMBL" id="SMP07232.1"/>
    </source>
</evidence>
<evidence type="ECO:0000256" key="6">
    <source>
        <dbReference type="SAM" id="Phobius"/>
    </source>
</evidence>
<dbReference type="PANTHER" id="PTHR35791:SF1">
    <property type="entry name" value="UPF0754 MEMBRANE PROTEIN YHEB"/>
    <property type="match status" value="1"/>
</dbReference>
<keyword evidence="8" id="KW-1185">Reference proteome</keyword>
<dbReference type="Proteomes" id="UP001157911">
    <property type="component" value="Unassembled WGS sequence"/>
</dbReference>
<organism evidence="7 8">
    <name type="scientific">Desulfurobacterium pacificum</name>
    <dbReference type="NCBI Taxonomy" id="240166"/>
    <lineage>
        <taxon>Bacteria</taxon>
        <taxon>Pseudomonadati</taxon>
        <taxon>Aquificota</taxon>
        <taxon>Aquificia</taxon>
        <taxon>Desulfurobacteriales</taxon>
        <taxon>Desulfurobacteriaceae</taxon>
        <taxon>Desulfurobacterium</taxon>
    </lineage>
</organism>
<protein>
    <submittedName>
        <fullName evidence="7">Uncharacterized membrane protein YheB, UPF0754 family</fullName>
    </submittedName>
</protein>
<accession>A0ABY1NDV3</accession>
<comment type="subcellular location">
    <subcellularLocation>
        <location evidence="1">Endomembrane system</location>
    </subcellularLocation>
</comment>
<evidence type="ECO:0000256" key="2">
    <source>
        <dbReference type="ARBA" id="ARBA00008053"/>
    </source>
</evidence>
<keyword evidence="4 6" id="KW-1133">Transmembrane helix</keyword>
<proteinExistence type="inferred from homology"/>
<keyword evidence="5 6" id="KW-0472">Membrane</keyword>
<dbReference type="Pfam" id="PF04286">
    <property type="entry name" value="DUF445"/>
    <property type="match status" value="1"/>
</dbReference>
<evidence type="ECO:0000256" key="5">
    <source>
        <dbReference type="ARBA" id="ARBA00023136"/>
    </source>
</evidence>
<comment type="similarity">
    <text evidence="2">Belongs to the UPF0754 family.</text>
</comment>
<dbReference type="EMBL" id="FXUB01000001">
    <property type="protein sequence ID" value="SMP07232.1"/>
    <property type="molecule type" value="Genomic_DNA"/>
</dbReference>
<reference evidence="7 8" key="1">
    <citation type="submission" date="2017-05" db="EMBL/GenBank/DDBJ databases">
        <authorList>
            <person name="Varghese N."/>
            <person name="Submissions S."/>
        </authorList>
    </citation>
    <scope>NUCLEOTIDE SEQUENCE [LARGE SCALE GENOMIC DNA]</scope>
    <source>
        <strain evidence="7 8">DSM 15522</strain>
    </source>
</reference>
<evidence type="ECO:0000313" key="8">
    <source>
        <dbReference type="Proteomes" id="UP001157911"/>
    </source>
</evidence>
<feature type="transmembrane region" description="Helical" evidence="6">
    <location>
        <begin position="366"/>
        <end position="389"/>
    </location>
</feature>
<dbReference type="RefSeq" id="WP_283399967.1">
    <property type="nucleotide sequence ID" value="NZ_FXUB01000001.1"/>
</dbReference>
<keyword evidence="3 6" id="KW-0812">Transmembrane</keyword>
<evidence type="ECO:0000256" key="4">
    <source>
        <dbReference type="ARBA" id="ARBA00022989"/>
    </source>
</evidence>
<dbReference type="PANTHER" id="PTHR35791">
    <property type="entry name" value="UPF0754 MEMBRANE PROTEIN YHEB"/>
    <property type="match status" value="1"/>
</dbReference>